<name>A0A1C6J004_9FIRM</name>
<evidence type="ECO:0000256" key="6">
    <source>
        <dbReference type="SAM" id="Phobius"/>
    </source>
</evidence>
<evidence type="ECO:0000256" key="1">
    <source>
        <dbReference type="ARBA" id="ARBA00004370"/>
    </source>
</evidence>
<dbReference type="GO" id="GO:0016020">
    <property type="term" value="C:membrane"/>
    <property type="evidence" value="ECO:0007669"/>
    <property type="project" value="UniProtKB-SubCell"/>
</dbReference>
<dbReference type="Pfam" id="PF13240">
    <property type="entry name" value="Zn_Ribbon_1"/>
    <property type="match status" value="1"/>
</dbReference>
<keyword evidence="3 6" id="KW-1133">Transmembrane helix</keyword>
<feature type="transmembrane region" description="Helical" evidence="6">
    <location>
        <begin position="78"/>
        <end position="105"/>
    </location>
</feature>
<dbReference type="PANTHER" id="PTHR14948">
    <property type="entry name" value="NG5"/>
    <property type="match status" value="1"/>
</dbReference>
<evidence type="ECO:0000259" key="7">
    <source>
        <dbReference type="Pfam" id="PF13240"/>
    </source>
</evidence>
<dbReference type="InterPro" id="IPR051423">
    <property type="entry name" value="CD225/Dispanin"/>
</dbReference>
<evidence type="ECO:0000256" key="3">
    <source>
        <dbReference type="ARBA" id="ARBA00022989"/>
    </source>
</evidence>
<sequence length="159" mass="16826">MITCKNCGTTMPDGAAFCTTCGVPLDAQDQQSQQQPPIYNQTPAPGGEQPQWSTPPQQPPMQPQQPYMGGQPPIKGTIYLVFGILTTLLCCLPLGIPAIVFATKIDQMVAMGNIAGAQEAAKKSRLFSILAAALGLLAVIIYFVFVVVVGVSIGGGYYY</sequence>
<keyword evidence="2 6" id="KW-0812">Transmembrane</keyword>
<protein>
    <submittedName>
        <fullName evidence="8">Predicted membrane protein</fullName>
    </submittedName>
</protein>
<comment type="subcellular location">
    <subcellularLocation>
        <location evidence="1">Membrane</location>
    </subcellularLocation>
</comment>
<dbReference type="InterPro" id="IPR026870">
    <property type="entry name" value="Zinc_ribbon_dom"/>
</dbReference>
<dbReference type="EMBL" id="FMHG01000001">
    <property type="protein sequence ID" value="SCJ75404.1"/>
    <property type="molecule type" value="Genomic_DNA"/>
</dbReference>
<evidence type="ECO:0000256" key="2">
    <source>
        <dbReference type="ARBA" id="ARBA00022692"/>
    </source>
</evidence>
<reference evidence="8" key="1">
    <citation type="submission" date="2015-09" db="EMBL/GenBank/DDBJ databases">
        <authorList>
            <consortium name="Pathogen Informatics"/>
        </authorList>
    </citation>
    <scope>NUCLEOTIDE SEQUENCE</scope>
    <source>
        <strain evidence="8">2789STDY5834896</strain>
    </source>
</reference>
<dbReference type="Pfam" id="PF04505">
    <property type="entry name" value="CD225"/>
    <property type="match status" value="1"/>
</dbReference>
<feature type="transmembrane region" description="Helical" evidence="6">
    <location>
        <begin position="126"/>
        <end position="153"/>
    </location>
</feature>
<organism evidence="8">
    <name type="scientific">uncultured Anaerotruncus sp</name>
    <dbReference type="NCBI Taxonomy" id="905011"/>
    <lineage>
        <taxon>Bacteria</taxon>
        <taxon>Bacillati</taxon>
        <taxon>Bacillota</taxon>
        <taxon>Clostridia</taxon>
        <taxon>Eubacteriales</taxon>
        <taxon>Oscillospiraceae</taxon>
        <taxon>Anaerotruncus</taxon>
        <taxon>environmental samples</taxon>
    </lineage>
</organism>
<evidence type="ECO:0000256" key="5">
    <source>
        <dbReference type="SAM" id="MobiDB-lite"/>
    </source>
</evidence>
<evidence type="ECO:0000256" key="4">
    <source>
        <dbReference type="ARBA" id="ARBA00023136"/>
    </source>
</evidence>
<dbReference type="PANTHER" id="PTHR14948:SF25">
    <property type="entry name" value="DUF4190 DOMAIN-CONTAINING PROTEIN"/>
    <property type="match status" value="1"/>
</dbReference>
<proteinExistence type="predicted"/>
<gene>
    <name evidence="8" type="ORF">SAMEA3545359_01805</name>
</gene>
<feature type="domain" description="Zinc-ribbon" evidence="7">
    <location>
        <begin position="4"/>
        <end position="22"/>
    </location>
</feature>
<dbReference type="AlphaFoldDB" id="A0A1C6J004"/>
<feature type="region of interest" description="Disordered" evidence="5">
    <location>
        <begin position="29"/>
        <end position="67"/>
    </location>
</feature>
<dbReference type="InterPro" id="IPR007593">
    <property type="entry name" value="CD225/Dispanin_fam"/>
</dbReference>
<accession>A0A1C6J004</accession>
<evidence type="ECO:0000313" key="8">
    <source>
        <dbReference type="EMBL" id="SCJ75404.1"/>
    </source>
</evidence>
<keyword evidence="4 6" id="KW-0472">Membrane</keyword>